<dbReference type="OrthoDB" id="7871105at2"/>
<dbReference type="Proteomes" id="UP000320461">
    <property type="component" value="Unassembled WGS sequence"/>
</dbReference>
<evidence type="ECO:0000313" key="1">
    <source>
        <dbReference type="EMBL" id="GEA84170.1"/>
    </source>
</evidence>
<protein>
    <recommendedName>
        <fullName evidence="3">PD-(D/E)XK motif protein</fullName>
    </recommendedName>
</protein>
<sequence length="349" mass="37877">MPSEPVTFESLRHELTSATAAIAADERRISWVGTKRRIAISRDATGQLEIFLVGGPLVARERAVRERLVHDSWVTAGGNLLSANRLRLPPGEHYDAIGATLLLELIDKGYESGPDAAFRRTEPLVALALEPAHAENAVLTGLGGELYTFAAMIRADFAAAELCLDAWQGWRRSSRDFQLGARGVEVKTSTTSASRHHVQGWYQVEPGVAADGTVETELHLLSIGIRWLATGSAGMTIESLVKDILIALPASRRAPFLDAVRGYAGAALALDHDGTAGQTSLRRPFIPTYERLYDLADKRISIPVSADFTPFVDVVTDSVSFVIELPDQVRGDRNPVVGMHSIMSRLFAA</sequence>
<organism evidence="1 2">
    <name type="scientific">Cellulomonas gelida</name>
    <dbReference type="NCBI Taxonomy" id="1712"/>
    <lineage>
        <taxon>Bacteria</taxon>
        <taxon>Bacillati</taxon>
        <taxon>Actinomycetota</taxon>
        <taxon>Actinomycetes</taxon>
        <taxon>Micrococcales</taxon>
        <taxon>Cellulomonadaceae</taxon>
        <taxon>Cellulomonas</taxon>
    </lineage>
</organism>
<dbReference type="Pfam" id="PF14390">
    <property type="entry name" value="DUF4420"/>
    <property type="match status" value="1"/>
</dbReference>
<evidence type="ECO:0008006" key="3">
    <source>
        <dbReference type="Google" id="ProtNLM"/>
    </source>
</evidence>
<accession>A0A4Y3KMH5</accession>
<keyword evidence="2" id="KW-1185">Reference proteome</keyword>
<proteinExistence type="predicted"/>
<reference evidence="1 2" key="1">
    <citation type="submission" date="2019-06" db="EMBL/GenBank/DDBJ databases">
        <title>Whole genome shotgun sequence of Cellulomonas gelida NBRC 3748.</title>
        <authorList>
            <person name="Hosoyama A."/>
            <person name="Uohara A."/>
            <person name="Ohji S."/>
            <person name="Ichikawa N."/>
        </authorList>
    </citation>
    <scope>NUCLEOTIDE SEQUENCE [LARGE SCALE GENOMIC DNA]</scope>
    <source>
        <strain evidence="1 2">NBRC 3748</strain>
    </source>
</reference>
<dbReference type="AlphaFoldDB" id="A0A4Y3KMH5"/>
<dbReference type="RefSeq" id="WP_141369887.1">
    <property type="nucleotide sequence ID" value="NZ_BJLQ01000011.1"/>
</dbReference>
<dbReference type="InterPro" id="IPR025534">
    <property type="entry name" value="DUF4420"/>
</dbReference>
<evidence type="ECO:0000313" key="2">
    <source>
        <dbReference type="Proteomes" id="UP000320461"/>
    </source>
</evidence>
<gene>
    <name evidence="1" type="ORF">CGE01nite_14210</name>
</gene>
<dbReference type="EMBL" id="BJLQ01000011">
    <property type="protein sequence ID" value="GEA84170.1"/>
    <property type="molecule type" value="Genomic_DNA"/>
</dbReference>
<name>A0A4Y3KMH5_9CELL</name>
<comment type="caution">
    <text evidence="1">The sequence shown here is derived from an EMBL/GenBank/DDBJ whole genome shotgun (WGS) entry which is preliminary data.</text>
</comment>